<feature type="transmembrane region" description="Helical" evidence="7">
    <location>
        <begin position="248"/>
        <end position="274"/>
    </location>
</feature>
<feature type="transmembrane region" description="Helical" evidence="7">
    <location>
        <begin position="87"/>
        <end position="112"/>
    </location>
</feature>
<gene>
    <name evidence="9" type="ORF">FRC98_19755</name>
</gene>
<dbReference type="PANTHER" id="PTHR43386">
    <property type="entry name" value="OLIGOPEPTIDE TRANSPORT SYSTEM PERMEASE PROTEIN APPC"/>
    <property type="match status" value="1"/>
</dbReference>
<evidence type="ECO:0000256" key="7">
    <source>
        <dbReference type="RuleBase" id="RU363032"/>
    </source>
</evidence>
<protein>
    <submittedName>
        <fullName evidence="9">ABC transporter permease</fullName>
    </submittedName>
</protein>
<dbReference type="InterPro" id="IPR035906">
    <property type="entry name" value="MetI-like_sf"/>
</dbReference>
<dbReference type="InterPro" id="IPR000515">
    <property type="entry name" value="MetI-like"/>
</dbReference>
<evidence type="ECO:0000313" key="10">
    <source>
        <dbReference type="Proteomes" id="UP000321412"/>
    </source>
</evidence>
<dbReference type="InterPro" id="IPR050366">
    <property type="entry name" value="BP-dependent_transpt_permease"/>
</dbReference>
<comment type="caution">
    <text evidence="9">The sequence shown here is derived from an EMBL/GenBank/DDBJ whole genome shotgun (WGS) entry which is preliminary data.</text>
</comment>
<keyword evidence="5 7" id="KW-1133">Transmembrane helix</keyword>
<comment type="subcellular location">
    <subcellularLocation>
        <location evidence="1 7">Cell membrane</location>
        <topology evidence="1 7">Multi-pass membrane protein</topology>
    </subcellularLocation>
</comment>
<keyword evidence="6 7" id="KW-0472">Membrane</keyword>
<sequence>MNLLRLPQLRLPRAGSGANHFGPLAYLGMAILAVVAFVAIFAPWLAPYELTHMDVTRQLQGPSAEHWLGTDENGADVLTLLIYGTRVAAVVGISVVGICSTVGVILGAISGYFGGWIDEALMRLTEILMSFPGILLAILLIFITQEPSIPAVIGALSVSGWSSYARLVRGQVLAVRDQDYVEAARASGLPTWRILQRHVVPNTFAPVIIQATFGVAGAILAEASLSFLGLGPQDMPSWGGLLDQGASYFLLTPHLAFVPGLAIMFTVLAVNFVGDGLRDVLDPRKLANH</sequence>
<feature type="transmembrane region" description="Helical" evidence="7">
    <location>
        <begin position="124"/>
        <end position="143"/>
    </location>
</feature>
<dbReference type="Pfam" id="PF12911">
    <property type="entry name" value="OppC_N"/>
    <property type="match status" value="1"/>
</dbReference>
<evidence type="ECO:0000256" key="3">
    <source>
        <dbReference type="ARBA" id="ARBA00022475"/>
    </source>
</evidence>
<keyword evidence="10" id="KW-1185">Reference proteome</keyword>
<evidence type="ECO:0000313" key="9">
    <source>
        <dbReference type="EMBL" id="TXD33934.1"/>
    </source>
</evidence>
<dbReference type="InterPro" id="IPR025966">
    <property type="entry name" value="OppC_N"/>
</dbReference>
<dbReference type="OrthoDB" id="9783218at2"/>
<feature type="domain" description="ABC transmembrane type-1" evidence="8">
    <location>
        <begin position="85"/>
        <end position="274"/>
    </location>
</feature>
<evidence type="ECO:0000256" key="4">
    <source>
        <dbReference type="ARBA" id="ARBA00022692"/>
    </source>
</evidence>
<dbReference type="Pfam" id="PF00528">
    <property type="entry name" value="BPD_transp_1"/>
    <property type="match status" value="1"/>
</dbReference>
<evidence type="ECO:0000259" key="8">
    <source>
        <dbReference type="PROSITE" id="PS50928"/>
    </source>
</evidence>
<evidence type="ECO:0000256" key="6">
    <source>
        <dbReference type="ARBA" id="ARBA00023136"/>
    </source>
</evidence>
<dbReference type="SUPFAM" id="SSF161098">
    <property type="entry name" value="MetI-like"/>
    <property type="match status" value="1"/>
</dbReference>
<comment type="similarity">
    <text evidence="7">Belongs to the binding-protein-dependent transport system permease family.</text>
</comment>
<dbReference type="RefSeq" id="WP_146983254.1">
    <property type="nucleotide sequence ID" value="NZ_VOSM01000017.1"/>
</dbReference>
<dbReference type="PANTHER" id="PTHR43386:SF1">
    <property type="entry name" value="D,D-DIPEPTIDE TRANSPORT SYSTEM PERMEASE PROTEIN DDPC-RELATED"/>
    <property type="match status" value="1"/>
</dbReference>
<dbReference type="Proteomes" id="UP000321412">
    <property type="component" value="Unassembled WGS sequence"/>
</dbReference>
<keyword evidence="3" id="KW-1003">Cell membrane</keyword>
<dbReference type="EMBL" id="VOSM01000017">
    <property type="protein sequence ID" value="TXD33934.1"/>
    <property type="molecule type" value="Genomic_DNA"/>
</dbReference>
<name>A0A5C6WX03_9DELT</name>
<dbReference type="CDD" id="cd06261">
    <property type="entry name" value="TM_PBP2"/>
    <property type="match status" value="1"/>
</dbReference>
<feature type="transmembrane region" description="Helical" evidence="7">
    <location>
        <begin position="203"/>
        <end position="228"/>
    </location>
</feature>
<reference evidence="9 10" key="1">
    <citation type="submission" date="2019-08" db="EMBL/GenBank/DDBJ databases">
        <title>Bradymonadales sp. TMQ4.</title>
        <authorList>
            <person name="Liang Q."/>
        </authorList>
    </citation>
    <scope>NUCLEOTIDE SEQUENCE [LARGE SCALE GENOMIC DNA]</scope>
    <source>
        <strain evidence="9 10">TMQ4</strain>
    </source>
</reference>
<dbReference type="GO" id="GO:0005886">
    <property type="term" value="C:plasma membrane"/>
    <property type="evidence" value="ECO:0007669"/>
    <property type="project" value="UniProtKB-SubCell"/>
</dbReference>
<keyword evidence="4 7" id="KW-0812">Transmembrane</keyword>
<dbReference type="GO" id="GO:0055085">
    <property type="term" value="P:transmembrane transport"/>
    <property type="evidence" value="ECO:0007669"/>
    <property type="project" value="InterPro"/>
</dbReference>
<evidence type="ECO:0000256" key="1">
    <source>
        <dbReference type="ARBA" id="ARBA00004651"/>
    </source>
</evidence>
<evidence type="ECO:0000256" key="5">
    <source>
        <dbReference type="ARBA" id="ARBA00022989"/>
    </source>
</evidence>
<organism evidence="9 10">
    <name type="scientific">Lujinxingia vulgaris</name>
    <dbReference type="NCBI Taxonomy" id="2600176"/>
    <lineage>
        <taxon>Bacteria</taxon>
        <taxon>Deltaproteobacteria</taxon>
        <taxon>Bradymonadales</taxon>
        <taxon>Lujinxingiaceae</taxon>
        <taxon>Lujinxingia</taxon>
    </lineage>
</organism>
<dbReference type="PROSITE" id="PS50928">
    <property type="entry name" value="ABC_TM1"/>
    <property type="match status" value="1"/>
</dbReference>
<feature type="transmembrane region" description="Helical" evidence="7">
    <location>
        <begin position="21"/>
        <end position="46"/>
    </location>
</feature>
<accession>A0A5C6WX03</accession>
<keyword evidence="2 7" id="KW-0813">Transport</keyword>
<proteinExistence type="inferred from homology"/>
<dbReference type="AlphaFoldDB" id="A0A5C6WX03"/>
<dbReference type="Gene3D" id="1.10.3720.10">
    <property type="entry name" value="MetI-like"/>
    <property type="match status" value="1"/>
</dbReference>
<evidence type="ECO:0000256" key="2">
    <source>
        <dbReference type="ARBA" id="ARBA00022448"/>
    </source>
</evidence>